<evidence type="ECO:0000313" key="2">
    <source>
        <dbReference type="Proteomes" id="UP001630127"/>
    </source>
</evidence>
<keyword evidence="2" id="KW-1185">Reference proteome</keyword>
<accession>A0ABD3AD24</accession>
<protein>
    <submittedName>
        <fullName evidence="1">Uncharacterized protein</fullName>
    </submittedName>
</protein>
<dbReference type="AlphaFoldDB" id="A0ABD3AD24"/>
<gene>
    <name evidence="1" type="ORF">ACH5RR_008775</name>
</gene>
<dbReference type="EMBL" id="JBJUIK010000004">
    <property type="protein sequence ID" value="KAL3529453.1"/>
    <property type="molecule type" value="Genomic_DNA"/>
</dbReference>
<proteinExistence type="predicted"/>
<evidence type="ECO:0000313" key="1">
    <source>
        <dbReference type="EMBL" id="KAL3529453.1"/>
    </source>
</evidence>
<organism evidence="1 2">
    <name type="scientific">Cinchona calisaya</name>
    <dbReference type="NCBI Taxonomy" id="153742"/>
    <lineage>
        <taxon>Eukaryota</taxon>
        <taxon>Viridiplantae</taxon>
        <taxon>Streptophyta</taxon>
        <taxon>Embryophyta</taxon>
        <taxon>Tracheophyta</taxon>
        <taxon>Spermatophyta</taxon>
        <taxon>Magnoliopsida</taxon>
        <taxon>eudicotyledons</taxon>
        <taxon>Gunneridae</taxon>
        <taxon>Pentapetalae</taxon>
        <taxon>asterids</taxon>
        <taxon>lamiids</taxon>
        <taxon>Gentianales</taxon>
        <taxon>Rubiaceae</taxon>
        <taxon>Cinchonoideae</taxon>
        <taxon>Cinchoneae</taxon>
        <taxon>Cinchona</taxon>
    </lineage>
</organism>
<comment type="caution">
    <text evidence="1">The sequence shown here is derived from an EMBL/GenBank/DDBJ whole genome shotgun (WGS) entry which is preliminary data.</text>
</comment>
<reference evidence="1 2" key="1">
    <citation type="submission" date="2024-11" db="EMBL/GenBank/DDBJ databases">
        <title>A near-complete genome assembly of Cinchona calisaya.</title>
        <authorList>
            <person name="Lian D.C."/>
            <person name="Zhao X.W."/>
            <person name="Wei L."/>
        </authorList>
    </citation>
    <scope>NUCLEOTIDE SEQUENCE [LARGE SCALE GENOMIC DNA]</scope>
    <source>
        <tissue evidence="1">Nenye</tissue>
    </source>
</reference>
<sequence length="150" mass="16467">MIGQPLKLDAFTASLSRPSIACFCVEVDVPKPLLKRFWICWGEIGFTKEGIQEKLWQPKGLLHRSDTVKSLEKGNPSGPSIMEKNVAPIYVAEKPVVSKSNNALKGKTNFVPNQPLTSNIDGHEHGTTAIEKLMTSLNVEHVAVVAHLIL</sequence>
<name>A0ABD3AD24_9GENT</name>
<dbReference type="Proteomes" id="UP001630127">
    <property type="component" value="Unassembled WGS sequence"/>
</dbReference>